<keyword evidence="4" id="KW-1185">Reference proteome</keyword>
<evidence type="ECO:0000313" key="3">
    <source>
        <dbReference type="EMBL" id="ADD42057.1"/>
    </source>
</evidence>
<gene>
    <name evidence="3" type="ordered locus">Snas_2372</name>
</gene>
<feature type="region of interest" description="Disordered" evidence="1">
    <location>
        <begin position="57"/>
        <end position="77"/>
    </location>
</feature>
<evidence type="ECO:0000313" key="4">
    <source>
        <dbReference type="Proteomes" id="UP000000844"/>
    </source>
</evidence>
<accession>D3Q3L6</accession>
<reference evidence="3 4" key="1">
    <citation type="journal article" date="2009" name="Stand. Genomic Sci.">
        <title>Complete genome sequence of Stackebrandtia nassauensis type strain (LLR-40K-21).</title>
        <authorList>
            <person name="Munk C."/>
            <person name="Lapidus A."/>
            <person name="Copeland A."/>
            <person name="Jando M."/>
            <person name="Mayilraj S."/>
            <person name="Glavina Del Rio T."/>
            <person name="Nolan M."/>
            <person name="Chen F."/>
            <person name="Lucas S."/>
            <person name="Tice H."/>
            <person name="Cheng J.F."/>
            <person name="Han C."/>
            <person name="Detter J.C."/>
            <person name="Bruce D."/>
            <person name="Goodwin L."/>
            <person name="Chain P."/>
            <person name="Pitluck S."/>
            <person name="Goker M."/>
            <person name="Ovchinikova G."/>
            <person name="Pati A."/>
            <person name="Ivanova N."/>
            <person name="Mavromatis K."/>
            <person name="Chen A."/>
            <person name="Palaniappan K."/>
            <person name="Land M."/>
            <person name="Hauser L."/>
            <person name="Chang Y.J."/>
            <person name="Jeffries C.D."/>
            <person name="Bristow J."/>
            <person name="Eisen J.A."/>
            <person name="Markowitz V."/>
            <person name="Hugenholtz P."/>
            <person name="Kyrpides N.C."/>
            <person name="Klenk H.P."/>
        </authorList>
    </citation>
    <scope>NUCLEOTIDE SEQUENCE [LARGE SCALE GENOMIC DNA]</scope>
    <source>
        <strain evidence="4">DSM 44728 / CIP 108903 / NRRL B-16338 / NBRC 102104 / LLR-40K-21</strain>
    </source>
</reference>
<keyword evidence="2" id="KW-0472">Membrane</keyword>
<proteinExistence type="predicted"/>
<dbReference type="Proteomes" id="UP000000844">
    <property type="component" value="Chromosome"/>
</dbReference>
<feature type="transmembrane region" description="Helical" evidence="2">
    <location>
        <begin position="38"/>
        <end position="56"/>
    </location>
</feature>
<evidence type="ECO:0000256" key="1">
    <source>
        <dbReference type="SAM" id="MobiDB-lite"/>
    </source>
</evidence>
<keyword evidence="2" id="KW-1133">Transmembrane helix</keyword>
<evidence type="ECO:0008006" key="5">
    <source>
        <dbReference type="Google" id="ProtNLM"/>
    </source>
</evidence>
<dbReference type="EMBL" id="CP001778">
    <property type="protein sequence ID" value="ADD42057.1"/>
    <property type="molecule type" value="Genomic_DNA"/>
</dbReference>
<organism evidence="3 4">
    <name type="scientific">Stackebrandtia nassauensis (strain DSM 44728 / CIP 108903 / NRRL B-16338 / NBRC 102104 / LLR-40K-21)</name>
    <dbReference type="NCBI Taxonomy" id="446470"/>
    <lineage>
        <taxon>Bacteria</taxon>
        <taxon>Bacillati</taxon>
        <taxon>Actinomycetota</taxon>
        <taxon>Actinomycetes</taxon>
        <taxon>Glycomycetales</taxon>
        <taxon>Glycomycetaceae</taxon>
        <taxon>Stackebrandtia</taxon>
    </lineage>
</organism>
<dbReference type="KEGG" id="sna:Snas_2372"/>
<keyword evidence="2" id="KW-0812">Transmembrane</keyword>
<name>D3Q3L6_STANL</name>
<protein>
    <recommendedName>
        <fullName evidence="5">PknH-like extracellular domain-containing protein</fullName>
    </recommendedName>
</protein>
<dbReference type="HOGENOM" id="CLU_997171_0_0_11"/>
<sequence>MFHTRLSLAHGSYNEGSGTALQCGGRAVSMGKSFSSCWLAVLGVVAVVGFGVAGCSSGGGKADSKKPEASGSPSTTKELDYAAIAEEALVSPDLEALSDYMLNGTNVVADPWGPCVEDAPQAVDERDRAQRTFQGKRMAMVTSTGLALAGSVDDAMGELRELWLSKECESFEGSRVGLPGSEEVFDYERVKKLKAPKGVDDDSWVGVCVDGRGKTAADSPTGQQLTGQCLVVYVSGKHSISEVSADFIPGLSAGVKVPSFTLAECAKTVTRVAAAAVAD</sequence>
<dbReference type="AlphaFoldDB" id="D3Q3L6"/>
<evidence type="ECO:0000256" key="2">
    <source>
        <dbReference type="SAM" id="Phobius"/>
    </source>
</evidence>
<dbReference type="STRING" id="446470.Snas_2372"/>